<sequence length="62" mass="6495">MAVLIGAARAQADPLSKVYFVVAAGALDTHYGRPWHVCVACAAAWPCEPALAAAFMLERHAG</sequence>
<evidence type="ECO:0000313" key="2">
    <source>
        <dbReference type="Proteomes" id="UP000238312"/>
    </source>
</evidence>
<name>A0A2T0MY70_9ACTN</name>
<organism evidence="1 2">
    <name type="scientific">Nonomuraea fuscirosea</name>
    <dbReference type="NCBI Taxonomy" id="1291556"/>
    <lineage>
        <taxon>Bacteria</taxon>
        <taxon>Bacillati</taxon>
        <taxon>Actinomycetota</taxon>
        <taxon>Actinomycetes</taxon>
        <taxon>Streptosporangiales</taxon>
        <taxon>Streptosporangiaceae</taxon>
        <taxon>Nonomuraea</taxon>
    </lineage>
</organism>
<protein>
    <submittedName>
        <fullName evidence="1">Uncharacterized protein</fullName>
    </submittedName>
</protein>
<keyword evidence="2" id="KW-1185">Reference proteome</keyword>
<reference evidence="1 2" key="1">
    <citation type="submission" date="2018-03" db="EMBL/GenBank/DDBJ databases">
        <title>Genomic Encyclopedia of Type Strains, Phase III (KMG-III): the genomes of soil and plant-associated and newly described type strains.</title>
        <authorList>
            <person name="Whitman W."/>
        </authorList>
    </citation>
    <scope>NUCLEOTIDE SEQUENCE [LARGE SCALE GENOMIC DNA]</scope>
    <source>
        <strain evidence="1 2">CGMCC 4.7104</strain>
    </source>
</reference>
<evidence type="ECO:0000313" key="1">
    <source>
        <dbReference type="EMBL" id="PRX64146.1"/>
    </source>
</evidence>
<dbReference type="EMBL" id="PVNG01000009">
    <property type="protein sequence ID" value="PRX64146.1"/>
    <property type="molecule type" value="Genomic_DNA"/>
</dbReference>
<proteinExistence type="predicted"/>
<accession>A0A2T0MY70</accession>
<dbReference type="AlphaFoldDB" id="A0A2T0MY70"/>
<gene>
    <name evidence="1" type="ORF">B0I32_10974</name>
</gene>
<comment type="caution">
    <text evidence="1">The sequence shown here is derived from an EMBL/GenBank/DDBJ whole genome shotgun (WGS) entry which is preliminary data.</text>
</comment>
<dbReference type="Proteomes" id="UP000238312">
    <property type="component" value="Unassembled WGS sequence"/>
</dbReference>